<evidence type="ECO:0000256" key="3">
    <source>
        <dbReference type="ARBA" id="ARBA00022448"/>
    </source>
</evidence>
<name>A0ABV3L5Q7_9RHOB</name>
<dbReference type="Pfam" id="PF01297">
    <property type="entry name" value="ZnuA"/>
    <property type="match status" value="1"/>
</dbReference>
<evidence type="ECO:0000256" key="5">
    <source>
        <dbReference type="ARBA" id="ARBA00022729"/>
    </source>
</evidence>
<evidence type="ECO:0000256" key="6">
    <source>
        <dbReference type="RuleBase" id="RU003512"/>
    </source>
</evidence>
<evidence type="ECO:0000256" key="4">
    <source>
        <dbReference type="ARBA" id="ARBA00022723"/>
    </source>
</evidence>
<sequence>MSKALVLCCLAVPLQADDKFKAVTTFTVLADMAQNVAGDAAEVVSITKPGAEIHGYAPTPRDIVRAQDADLILWNGLNLELWFEQFLSNLGDVPSATLTDGIDPIPIAEGSYAGKSNPHAWMGVDNALIYIDNIAAAFATHDPGNADTYAANAERYKAQITETLAPLRARVAEIPEDKRWLVTCEGAFSYLARDFGLNELYLWPMNADQTGTPQQVRKVIDGVRDNAIPAVFCESTVSDAPAKQVARETGAAYGGVLYVDSLSKADGPVPTYLDLLRVTSQTVVNGLTGGGT</sequence>
<comment type="caution">
    <text evidence="7">The sequence shown here is derived from an EMBL/GenBank/DDBJ whole genome shotgun (WGS) entry which is preliminary data.</text>
</comment>
<dbReference type="PRINTS" id="PR00691">
    <property type="entry name" value="ADHESINB"/>
</dbReference>
<proteinExistence type="inferred from homology"/>
<evidence type="ECO:0000256" key="2">
    <source>
        <dbReference type="ARBA" id="ARBA00011028"/>
    </source>
</evidence>
<dbReference type="PANTHER" id="PTHR42953:SF1">
    <property type="entry name" value="METAL-BINDING PROTEIN HI_0362-RELATED"/>
    <property type="match status" value="1"/>
</dbReference>
<dbReference type="InterPro" id="IPR006127">
    <property type="entry name" value="ZnuA-like"/>
</dbReference>
<comment type="similarity">
    <text evidence="2 6">Belongs to the bacterial solute-binding protein 9 family.</text>
</comment>
<gene>
    <name evidence="7" type="ORF">AB0T83_08765</name>
</gene>
<dbReference type="PRINTS" id="PR00690">
    <property type="entry name" value="ADHESNFAMILY"/>
</dbReference>
<evidence type="ECO:0000313" key="7">
    <source>
        <dbReference type="EMBL" id="MEV8466867.1"/>
    </source>
</evidence>
<dbReference type="RefSeq" id="WP_366192667.1">
    <property type="nucleotide sequence ID" value="NZ_JBFBVU010000008.1"/>
</dbReference>
<dbReference type="SUPFAM" id="SSF53807">
    <property type="entry name" value="Helical backbone' metal receptor"/>
    <property type="match status" value="1"/>
</dbReference>
<dbReference type="Proteomes" id="UP001553161">
    <property type="component" value="Unassembled WGS sequence"/>
</dbReference>
<comment type="subcellular location">
    <subcellularLocation>
        <location evidence="1">Cell envelope</location>
    </subcellularLocation>
</comment>
<dbReference type="Gene3D" id="3.40.50.1980">
    <property type="entry name" value="Nitrogenase molybdenum iron protein domain"/>
    <property type="match status" value="2"/>
</dbReference>
<keyword evidence="5" id="KW-0732">Signal</keyword>
<dbReference type="PANTHER" id="PTHR42953">
    <property type="entry name" value="HIGH-AFFINITY ZINC UPTAKE SYSTEM PROTEIN ZNUA-RELATED"/>
    <property type="match status" value="1"/>
</dbReference>
<dbReference type="InterPro" id="IPR006129">
    <property type="entry name" value="AdhesinB"/>
</dbReference>
<protein>
    <submittedName>
        <fullName evidence="7">Metal ABC transporter substrate-binding protein</fullName>
    </submittedName>
</protein>
<dbReference type="EMBL" id="JBFBVU010000008">
    <property type="protein sequence ID" value="MEV8466867.1"/>
    <property type="molecule type" value="Genomic_DNA"/>
</dbReference>
<reference evidence="7 8" key="1">
    <citation type="submission" date="2024-07" db="EMBL/GenBank/DDBJ databases">
        <authorList>
            <person name="Kang M."/>
        </authorList>
    </citation>
    <scope>NUCLEOTIDE SEQUENCE [LARGE SCALE GENOMIC DNA]</scope>
    <source>
        <strain evidence="7 8">DFM31</strain>
    </source>
</reference>
<evidence type="ECO:0000256" key="1">
    <source>
        <dbReference type="ARBA" id="ARBA00004196"/>
    </source>
</evidence>
<accession>A0ABV3L5Q7</accession>
<dbReference type="InterPro" id="IPR006128">
    <property type="entry name" value="Lipoprotein_PsaA-like"/>
</dbReference>
<dbReference type="InterPro" id="IPR050492">
    <property type="entry name" value="Bact_metal-bind_prot9"/>
</dbReference>
<evidence type="ECO:0000313" key="8">
    <source>
        <dbReference type="Proteomes" id="UP001553161"/>
    </source>
</evidence>
<dbReference type="CDD" id="cd01137">
    <property type="entry name" value="PsaA"/>
    <property type="match status" value="1"/>
</dbReference>
<organism evidence="7 8">
    <name type="scientific">Meridianimarinicoccus marinus</name>
    <dbReference type="NCBI Taxonomy" id="3231483"/>
    <lineage>
        <taxon>Bacteria</taxon>
        <taxon>Pseudomonadati</taxon>
        <taxon>Pseudomonadota</taxon>
        <taxon>Alphaproteobacteria</taxon>
        <taxon>Rhodobacterales</taxon>
        <taxon>Paracoccaceae</taxon>
        <taxon>Meridianimarinicoccus</taxon>
    </lineage>
</organism>
<keyword evidence="4" id="KW-0479">Metal-binding</keyword>
<keyword evidence="3 6" id="KW-0813">Transport</keyword>
<keyword evidence="8" id="KW-1185">Reference proteome</keyword>